<dbReference type="InterPro" id="IPR023577">
    <property type="entry name" value="CYTH_domain"/>
</dbReference>
<reference evidence="2 3" key="1">
    <citation type="journal article" date="2016" name="Nat. Commun.">
        <title>Thousands of microbial genomes shed light on interconnected biogeochemical processes in an aquifer system.</title>
        <authorList>
            <person name="Anantharaman K."/>
            <person name="Brown C.T."/>
            <person name="Hug L.A."/>
            <person name="Sharon I."/>
            <person name="Castelle C.J."/>
            <person name="Probst A.J."/>
            <person name="Thomas B.C."/>
            <person name="Singh A."/>
            <person name="Wilkins M.J."/>
            <person name="Karaoz U."/>
            <person name="Brodie E.L."/>
            <person name="Williams K.H."/>
            <person name="Hubbard S.S."/>
            <person name="Banfield J.F."/>
        </authorList>
    </citation>
    <scope>NUCLEOTIDE SEQUENCE [LARGE SCALE GENOMIC DNA]</scope>
</reference>
<dbReference type="SMART" id="SM01118">
    <property type="entry name" value="CYTH"/>
    <property type="match status" value="1"/>
</dbReference>
<evidence type="ECO:0000313" key="2">
    <source>
        <dbReference type="EMBL" id="OHA48425.1"/>
    </source>
</evidence>
<accession>A0A1G2PJB1</accession>
<organism evidence="2 3">
    <name type="scientific">Candidatus Terrybacteria bacterium RIFCSPHIGHO2_01_FULL_48_17</name>
    <dbReference type="NCBI Taxonomy" id="1802362"/>
    <lineage>
        <taxon>Bacteria</taxon>
        <taxon>Candidatus Terryibacteriota</taxon>
    </lineage>
</organism>
<evidence type="ECO:0000313" key="3">
    <source>
        <dbReference type="Proteomes" id="UP000177629"/>
    </source>
</evidence>
<dbReference type="SUPFAM" id="SSF55154">
    <property type="entry name" value="CYTH-like phosphatases"/>
    <property type="match status" value="1"/>
</dbReference>
<dbReference type="Proteomes" id="UP000177629">
    <property type="component" value="Unassembled WGS sequence"/>
</dbReference>
<dbReference type="Pfam" id="PF01928">
    <property type="entry name" value="CYTH"/>
    <property type="match status" value="1"/>
</dbReference>
<dbReference type="NCBIfam" id="TIGR00318">
    <property type="entry name" value="cyaB"/>
    <property type="match status" value="1"/>
</dbReference>
<dbReference type="PANTHER" id="PTHR21028:SF2">
    <property type="entry name" value="CYTH DOMAIN-CONTAINING PROTEIN"/>
    <property type="match status" value="1"/>
</dbReference>
<dbReference type="Gene3D" id="2.40.320.10">
    <property type="entry name" value="Hypothetical Protein Pfu-838710-001"/>
    <property type="match status" value="1"/>
</dbReference>
<comment type="caution">
    <text evidence="2">The sequence shown here is derived from an EMBL/GenBank/DDBJ whole genome shotgun (WGS) entry which is preliminary data.</text>
</comment>
<dbReference type="InterPro" id="IPR033469">
    <property type="entry name" value="CYTH-like_dom_sf"/>
</dbReference>
<dbReference type="PROSITE" id="PS51707">
    <property type="entry name" value="CYTH"/>
    <property type="match status" value="1"/>
</dbReference>
<sequence length="176" mass="21459">MKEIEVKFSVKDFERIRRNLKQRGAKLLWKGIEQNYFFDTKNRQLKKRREVLRVKKIKKKRKDVFLLTFKTGAKGRDVKFKARDEYEIEINDFLAMQRILQKLGFHPWFRYQKRREHWKLGKLSIELDEVRGRRFVELEGEKRGIEKLARELTLHWGNSTTKGYLSILNAYARRKN</sequence>
<feature type="domain" description="CYTH" evidence="1">
    <location>
        <begin position="1"/>
        <end position="170"/>
    </location>
</feature>
<evidence type="ECO:0000259" key="1">
    <source>
        <dbReference type="PROSITE" id="PS51707"/>
    </source>
</evidence>
<proteinExistence type="predicted"/>
<dbReference type="AlphaFoldDB" id="A0A1G2PJB1"/>
<protein>
    <recommendedName>
        <fullName evidence="1">CYTH domain-containing protein</fullName>
    </recommendedName>
</protein>
<dbReference type="EMBL" id="MHSS01000007">
    <property type="protein sequence ID" value="OHA48425.1"/>
    <property type="molecule type" value="Genomic_DNA"/>
</dbReference>
<dbReference type="PANTHER" id="PTHR21028">
    <property type="entry name" value="SI:CH211-156B7.4"/>
    <property type="match status" value="1"/>
</dbReference>
<gene>
    <name evidence="2" type="ORF">A2806_03110</name>
</gene>
<dbReference type="CDD" id="cd07890">
    <property type="entry name" value="CYTH-like_AC_IV-like"/>
    <property type="match status" value="1"/>
</dbReference>
<dbReference type="STRING" id="1802362.A2806_03110"/>
<dbReference type="InterPro" id="IPR008173">
    <property type="entry name" value="Adenylyl_cyclase_CyaB"/>
</dbReference>
<name>A0A1G2PJB1_9BACT</name>